<proteinExistence type="predicted"/>
<reference evidence="2" key="1">
    <citation type="submission" date="2022-11" db="UniProtKB">
        <authorList>
            <consortium name="WormBaseParasite"/>
        </authorList>
    </citation>
    <scope>IDENTIFICATION</scope>
</reference>
<sequence length="437" mass="51479">MNIFTSALNRCISAFQSRKQPNPTADILPSRFLVWLPSTANRRKHRIEEYLASLPYFYGTMLDDVDIQMQLLASAGDGFLIVCPRHENEKSNSHRKWLLVFLANNETVIKINIIYSKRKFVLAKEKDVTLQRFLEEQEMNTIERPFFLTSNQVVEQMAITPHLGFPIPKGVFRLGVLSQKTLLFDSDRRIPVFELDCSSLKTHFQQEIYDEARKLLTFGSTYIWRLWGIVYENSILRLVLEDIVYGSLAEYIRLGQRLESQLKRFSLQMAEGLRYLEKFNFIHFRLSIDCFLVTYCYNVKLAIYGFSENELIKKFEDFEDLDQCRWMPPECLPAIAIPNVVVPTDRARYSLTSMPYTFGTCLWSLFLSGAIPYENQPPENIRDRLFRLQNLPEVDEEFMPRDIIEITIQCWESKPNHRPNFKEIKQLLRKIQNTFHF</sequence>
<organism evidence="1 2">
    <name type="scientific">Panagrolaimus sp. PS1159</name>
    <dbReference type="NCBI Taxonomy" id="55785"/>
    <lineage>
        <taxon>Eukaryota</taxon>
        <taxon>Metazoa</taxon>
        <taxon>Ecdysozoa</taxon>
        <taxon>Nematoda</taxon>
        <taxon>Chromadorea</taxon>
        <taxon>Rhabditida</taxon>
        <taxon>Tylenchina</taxon>
        <taxon>Panagrolaimomorpha</taxon>
        <taxon>Panagrolaimoidea</taxon>
        <taxon>Panagrolaimidae</taxon>
        <taxon>Panagrolaimus</taxon>
    </lineage>
</organism>
<evidence type="ECO:0000313" key="2">
    <source>
        <dbReference type="WBParaSite" id="PS1159_v2.g18842.t1"/>
    </source>
</evidence>
<name>A0AC35FM44_9BILA</name>
<dbReference type="WBParaSite" id="PS1159_v2.g18842.t1">
    <property type="protein sequence ID" value="PS1159_v2.g18842.t1"/>
    <property type="gene ID" value="PS1159_v2.g18842"/>
</dbReference>
<evidence type="ECO:0000313" key="1">
    <source>
        <dbReference type="Proteomes" id="UP000887580"/>
    </source>
</evidence>
<accession>A0AC35FM44</accession>
<protein>
    <submittedName>
        <fullName evidence="2">Protein kinase domain-containing protein</fullName>
    </submittedName>
</protein>
<dbReference type="Proteomes" id="UP000887580">
    <property type="component" value="Unplaced"/>
</dbReference>